<evidence type="ECO:0000313" key="1">
    <source>
        <dbReference type="EMBL" id="RVW08548.1"/>
    </source>
</evidence>
<evidence type="ECO:0000313" key="2">
    <source>
        <dbReference type="Proteomes" id="UP000286208"/>
    </source>
</evidence>
<dbReference type="EMBL" id="RKLP01000008">
    <property type="protein sequence ID" value="RVW08548.1"/>
    <property type="molecule type" value="Genomic_DNA"/>
</dbReference>
<organism evidence="1 2">
    <name type="scientific">Prescottella agglutinans</name>
    <dbReference type="NCBI Taxonomy" id="1644129"/>
    <lineage>
        <taxon>Bacteria</taxon>
        <taxon>Bacillati</taxon>
        <taxon>Actinomycetota</taxon>
        <taxon>Actinomycetes</taxon>
        <taxon>Mycobacteriales</taxon>
        <taxon>Nocardiaceae</taxon>
        <taxon>Prescottella</taxon>
    </lineage>
</organism>
<proteinExistence type="predicted"/>
<reference evidence="1 2" key="1">
    <citation type="submission" date="2018-11" db="EMBL/GenBank/DDBJ databases">
        <title>Rhodococcus spongicola sp. nov. and Rhodococcus xishaensis sp. nov. from marine sponges.</title>
        <authorList>
            <person name="Li L."/>
            <person name="Lin H.W."/>
        </authorList>
    </citation>
    <scope>NUCLEOTIDE SEQUENCE [LARGE SCALE GENOMIC DNA]</scope>
    <source>
        <strain evidence="1 2">CCTCC AB2014297</strain>
    </source>
</reference>
<dbReference type="AlphaFoldDB" id="A0A3S3AU47"/>
<comment type="caution">
    <text evidence="1">The sequence shown here is derived from an EMBL/GenBank/DDBJ whole genome shotgun (WGS) entry which is preliminary data.</text>
</comment>
<accession>A0A3S3AU47</accession>
<name>A0A3S3AU47_9NOCA</name>
<gene>
    <name evidence="1" type="ORF">EGT67_16730</name>
</gene>
<keyword evidence="2" id="KW-1185">Reference proteome</keyword>
<protein>
    <submittedName>
        <fullName evidence="1">Uncharacterized protein</fullName>
    </submittedName>
</protein>
<sequence>MVVAAVATVAVAGCATEVTGTPTARSGSAAATTGRNSDSATTDFTAWAGEYCRIAQSSAESSAAIDQIPTDDIFSGETVAELRKALTAGLPALDALIDLPAPPVADGKRIGSLLDATFRNLKQVSEDMIAVLDANRKGLDAAAAQEIADAYDRTDEGLSEADNARLEEFHRSIEDLRLPACAALVAGIP</sequence>
<dbReference type="Proteomes" id="UP000286208">
    <property type="component" value="Unassembled WGS sequence"/>
</dbReference>